<dbReference type="SUPFAM" id="SSF48726">
    <property type="entry name" value="Immunoglobulin"/>
    <property type="match status" value="1"/>
</dbReference>
<dbReference type="InterPro" id="IPR036179">
    <property type="entry name" value="Ig-like_dom_sf"/>
</dbReference>
<organism evidence="3 4">
    <name type="scientific">Bos indicus x Bos taurus</name>
    <name type="common">Hybrid cattle</name>
    <dbReference type="NCBI Taxonomy" id="30522"/>
    <lineage>
        <taxon>Eukaryota</taxon>
        <taxon>Metazoa</taxon>
        <taxon>Chordata</taxon>
        <taxon>Craniata</taxon>
        <taxon>Vertebrata</taxon>
        <taxon>Euteleostomi</taxon>
        <taxon>Mammalia</taxon>
        <taxon>Eutheria</taxon>
        <taxon>Laurasiatheria</taxon>
        <taxon>Artiodactyla</taxon>
        <taxon>Ruminantia</taxon>
        <taxon>Pecora</taxon>
        <taxon>Bovidae</taxon>
        <taxon>Bovinae</taxon>
        <taxon>Bos</taxon>
    </lineage>
</organism>
<dbReference type="STRING" id="30522.A0A4W2EA63"/>
<dbReference type="InterPro" id="IPR013783">
    <property type="entry name" value="Ig-like_fold"/>
</dbReference>
<dbReference type="AlphaFoldDB" id="A0A4W2EA63"/>
<dbReference type="InterPro" id="IPR013098">
    <property type="entry name" value="Ig_I-set"/>
</dbReference>
<reference evidence="3" key="2">
    <citation type="submission" date="2025-08" db="UniProtKB">
        <authorList>
            <consortium name="Ensembl"/>
        </authorList>
    </citation>
    <scope>IDENTIFICATION</scope>
</reference>
<sequence>MLDINDPQVQKAAIRIQASYQDHRSWKELREKGPPRVLEPLKDVVLLMEGGAAKLTCRVSAFPDLFIRCGKDRKELRDGPKCRYVFKDPDVVALVVHDGEMADLSQYSVNVTNPFGQCSDSARILVEGTTRPGGSVTARSSTSWRAPTAWSCCAYRWASPSPPGDVAQPPHSLSRRTGRSAGRARTPFLPTEFHPIQPMKSAKGFSHAIPGPQGHCEPEAEAGLEPWSSGSQPRAISEASLDVRTFPDFQP</sequence>
<reference evidence="3 4" key="1">
    <citation type="submission" date="2018-11" db="EMBL/GenBank/DDBJ databases">
        <title>Haplotype-resolved cattle genomes.</title>
        <authorList>
            <person name="Low W.Y."/>
            <person name="Tearle R."/>
            <person name="Bickhart D.M."/>
            <person name="Rosen B.D."/>
            <person name="Koren S."/>
            <person name="Rhie A."/>
            <person name="Hiendleder S."/>
            <person name="Phillippy A.M."/>
            <person name="Smith T.P.L."/>
            <person name="Williams J.L."/>
        </authorList>
    </citation>
    <scope>NUCLEOTIDE SEQUENCE [LARGE SCALE GENOMIC DNA]</scope>
</reference>
<proteinExistence type="predicted"/>
<protein>
    <recommendedName>
        <fullName evidence="2">Immunoglobulin I-set domain-containing protein</fullName>
    </recommendedName>
</protein>
<dbReference type="Gene3D" id="2.60.40.10">
    <property type="entry name" value="Immunoglobulins"/>
    <property type="match status" value="1"/>
</dbReference>
<dbReference type="Pfam" id="PF07679">
    <property type="entry name" value="I-set"/>
    <property type="match status" value="1"/>
</dbReference>
<dbReference type="Proteomes" id="UP000314981">
    <property type="component" value="Chromosome 2"/>
</dbReference>
<evidence type="ECO:0000256" key="1">
    <source>
        <dbReference type="SAM" id="MobiDB-lite"/>
    </source>
</evidence>
<reference evidence="3" key="3">
    <citation type="submission" date="2025-09" db="UniProtKB">
        <authorList>
            <consortium name="Ensembl"/>
        </authorList>
    </citation>
    <scope>IDENTIFICATION</scope>
</reference>
<evidence type="ECO:0000259" key="2">
    <source>
        <dbReference type="Pfam" id="PF07679"/>
    </source>
</evidence>
<dbReference type="Ensembl" id="ENSBIXT00000025620.1">
    <property type="protein sequence ID" value="ENSBIXP00000035935.1"/>
    <property type="gene ID" value="ENSBIXG00000019269.1"/>
</dbReference>
<evidence type="ECO:0000313" key="3">
    <source>
        <dbReference type="Ensembl" id="ENSBIXP00000035935.1"/>
    </source>
</evidence>
<keyword evidence="4" id="KW-1185">Reference proteome</keyword>
<name>A0A4W2EA63_BOBOX</name>
<feature type="domain" description="Immunoglobulin I-set" evidence="2">
    <location>
        <begin position="35"/>
        <end position="124"/>
    </location>
</feature>
<evidence type="ECO:0000313" key="4">
    <source>
        <dbReference type="Proteomes" id="UP000314981"/>
    </source>
</evidence>
<accession>A0A4W2EA63</accession>
<feature type="region of interest" description="Disordered" evidence="1">
    <location>
        <begin position="161"/>
        <end position="251"/>
    </location>
</feature>